<dbReference type="Gene3D" id="2.170.190.11">
    <property type="entry name" value="Molybdopterin biosynthesis moea protein, domain 3"/>
    <property type="match status" value="1"/>
</dbReference>
<dbReference type="GO" id="GO:0005829">
    <property type="term" value="C:cytosol"/>
    <property type="evidence" value="ECO:0007669"/>
    <property type="project" value="TreeGrafter"/>
</dbReference>
<dbReference type="Pfam" id="PF00994">
    <property type="entry name" value="MoCF_biosynth"/>
    <property type="match status" value="1"/>
</dbReference>
<feature type="domain" description="MoaB/Mog" evidence="7">
    <location>
        <begin position="188"/>
        <end position="325"/>
    </location>
</feature>
<dbReference type="InterPro" id="IPR008284">
    <property type="entry name" value="MoCF_biosynth_CS"/>
</dbReference>
<dbReference type="SMART" id="SM00852">
    <property type="entry name" value="MoCF_biosynth"/>
    <property type="match status" value="1"/>
</dbReference>
<dbReference type="SUPFAM" id="SSF63867">
    <property type="entry name" value="MoeA C-terminal domain-like"/>
    <property type="match status" value="1"/>
</dbReference>
<evidence type="ECO:0000313" key="8">
    <source>
        <dbReference type="EMBL" id="SCM76415.1"/>
    </source>
</evidence>
<keyword evidence="6" id="KW-0808">Transferase</keyword>
<name>A0A212LFU0_9HYPH</name>
<keyword evidence="6" id="KW-0460">Magnesium</keyword>
<dbReference type="GO" id="GO:0046872">
    <property type="term" value="F:metal ion binding"/>
    <property type="evidence" value="ECO:0007669"/>
    <property type="project" value="UniProtKB-UniRule"/>
</dbReference>
<dbReference type="Gene3D" id="3.90.105.10">
    <property type="entry name" value="Molybdopterin biosynthesis moea protein, domain 2"/>
    <property type="match status" value="1"/>
</dbReference>
<evidence type="ECO:0000259" key="7">
    <source>
        <dbReference type="SMART" id="SM00852"/>
    </source>
</evidence>
<dbReference type="GO" id="GO:0006777">
    <property type="term" value="P:Mo-molybdopterin cofactor biosynthetic process"/>
    <property type="evidence" value="ECO:0007669"/>
    <property type="project" value="UniProtKB-UniRule"/>
</dbReference>
<dbReference type="SUPFAM" id="SSF53218">
    <property type="entry name" value="Molybdenum cofactor biosynthesis proteins"/>
    <property type="match status" value="1"/>
</dbReference>
<dbReference type="InterPro" id="IPR036135">
    <property type="entry name" value="MoeA_linker/N_sf"/>
</dbReference>
<gene>
    <name evidence="8" type="primary">moeA</name>
    <name evidence="8" type="ORF">KL86PLE_40220</name>
</gene>
<comment type="function">
    <text evidence="1 6">Catalyzes the insertion of molybdate into adenylated molybdopterin with the concomitant release of AMP.</text>
</comment>
<dbReference type="PROSITE" id="PS01079">
    <property type="entry name" value="MOCF_BIOSYNTHESIS_2"/>
    <property type="match status" value="1"/>
</dbReference>
<dbReference type="InterPro" id="IPR036425">
    <property type="entry name" value="MoaB/Mog-like_dom_sf"/>
</dbReference>
<dbReference type="AlphaFoldDB" id="A0A212LFU0"/>
<keyword evidence="6" id="KW-0500">Molybdenum</keyword>
<comment type="similarity">
    <text evidence="3 6">Belongs to the MoeA family.</text>
</comment>
<dbReference type="GO" id="GO:0061599">
    <property type="term" value="F:molybdopterin molybdotransferase activity"/>
    <property type="evidence" value="ECO:0007669"/>
    <property type="project" value="UniProtKB-UniRule"/>
</dbReference>
<dbReference type="InterPro" id="IPR036688">
    <property type="entry name" value="MoeA_C_domain_IV_sf"/>
</dbReference>
<sequence>MTFHVTEAFRSVTLGMRSFEAARDKALRLVGPVDRGETVPLGSALGRVLAETVVAPRDLPAFDQAAMDGYAVRLADVAAAPLRIDGVTRAGDAPARLAPNCAHRIMTGGSLPAGADAVIPYEQATIVGEGLAIADTPRSGGNVRRAGEDIARGQTVLPKGRVLAWPDIAALAALGIGAVRVVAPVRIAVLTTGAELRDAGETLPMAAIYDSNGPMLAALLTGRSVEVTKATVGDDYGALVERLAAAGSHCDLVITSAGMSSGDRDLVRGALAAAGGAITVSAVSMKPGKPLALGTIGKAAFVGLPGNPQAAGFSALAFIRPMIAALSGRPPSAPIMARYMFADGRRTEKTELIPVRLEADSGQLVARRVGRPGSHRLMPLLAANAVAIVPAADTPLEDGDRLEVLPFHDPEFQGAPPCPAR</sequence>
<keyword evidence="4 6" id="KW-0501">Molybdenum cofactor biosynthesis</keyword>
<accession>A0A212LFU0</accession>
<comment type="pathway">
    <text evidence="2 6">Cofactor biosynthesis; molybdopterin biosynthesis.</text>
</comment>
<dbReference type="Gene3D" id="3.40.980.10">
    <property type="entry name" value="MoaB/Mog-like domain"/>
    <property type="match status" value="1"/>
</dbReference>
<dbReference type="UniPathway" id="UPA00344"/>
<dbReference type="NCBIfam" id="NF045515">
    <property type="entry name" value="Glp_gephyrin"/>
    <property type="match status" value="1"/>
</dbReference>
<dbReference type="PANTHER" id="PTHR10192:SF5">
    <property type="entry name" value="GEPHYRIN"/>
    <property type="match status" value="1"/>
</dbReference>
<keyword evidence="6" id="KW-0479">Metal-binding</keyword>
<dbReference type="InterPro" id="IPR005111">
    <property type="entry name" value="MoeA_C_domain_IV"/>
</dbReference>
<protein>
    <recommendedName>
        <fullName evidence="6">Molybdopterin molybdenumtransferase</fullName>
        <ecNumber evidence="6">2.10.1.1</ecNumber>
    </recommendedName>
</protein>
<evidence type="ECO:0000256" key="2">
    <source>
        <dbReference type="ARBA" id="ARBA00005046"/>
    </source>
</evidence>
<dbReference type="Pfam" id="PF03453">
    <property type="entry name" value="MoeA_N"/>
    <property type="match status" value="1"/>
</dbReference>
<dbReference type="RefSeq" id="WP_288196604.1">
    <property type="nucleotide sequence ID" value="NZ_LT608334.1"/>
</dbReference>
<dbReference type="Gene3D" id="2.40.340.10">
    <property type="entry name" value="MoeA, C-terminal, domain IV"/>
    <property type="match status" value="1"/>
</dbReference>
<evidence type="ECO:0000256" key="1">
    <source>
        <dbReference type="ARBA" id="ARBA00002901"/>
    </source>
</evidence>
<comment type="catalytic activity">
    <reaction evidence="5">
        <text>adenylyl-molybdopterin + molybdate = Mo-molybdopterin + AMP + H(+)</text>
        <dbReference type="Rhea" id="RHEA:35047"/>
        <dbReference type="ChEBI" id="CHEBI:15378"/>
        <dbReference type="ChEBI" id="CHEBI:36264"/>
        <dbReference type="ChEBI" id="CHEBI:62727"/>
        <dbReference type="ChEBI" id="CHEBI:71302"/>
        <dbReference type="ChEBI" id="CHEBI:456215"/>
        <dbReference type="EC" id="2.10.1.1"/>
    </reaction>
</comment>
<dbReference type="CDD" id="cd00887">
    <property type="entry name" value="MoeA"/>
    <property type="match status" value="1"/>
</dbReference>
<comment type="cofactor">
    <cofactor evidence="6">
        <name>Mg(2+)</name>
        <dbReference type="ChEBI" id="CHEBI:18420"/>
    </cofactor>
</comment>
<evidence type="ECO:0000256" key="6">
    <source>
        <dbReference type="RuleBase" id="RU365090"/>
    </source>
</evidence>
<dbReference type="SUPFAM" id="SSF63882">
    <property type="entry name" value="MoeA N-terminal region -like"/>
    <property type="match status" value="1"/>
</dbReference>
<evidence type="ECO:0000256" key="3">
    <source>
        <dbReference type="ARBA" id="ARBA00010763"/>
    </source>
</evidence>
<dbReference type="InterPro" id="IPR001453">
    <property type="entry name" value="MoaB/Mog_dom"/>
</dbReference>
<dbReference type="InterPro" id="IPR038987">
    <property type="entry name" value="MoeA-like"/>
</dbReference>
<dbReference type="EMBL" id="FMJD01000008">
    <property type="protein sequence ID" value="SCM76415.1"/>
    <property type="molecule type" value="Genomic_DNA"/>
</dbReference>
<proteinExistence type="inferred from homology"/>
<dbReference type="PANTHER" id="PTHR10192">
    <property type="entry name" value="MOLYBDOPTERIN BIOSYNTHESIS PROTEIN"/>
    <property type="match status" value="1"/>
</dbReference>
<organism evidence="8">
    <name type="scientific">uncultured Pleomorphomonas sp</name>
    <dbReference type="NCBI Taxonomy" id="442121"/>
    <lineage>
        <taxon>Bacteria</taxon>
        <taxon>Pseudomonadati</taxon>
        <taxon>Pseudomonadota</taxon>
        <taxon>Alphaproteobacteria</taxon>
        <taxon>Hyphomicrobiales</taxon>
        <taxon>Pleomorphomonadaceae</taxon>
        <taxon>Pleomorphomonas</taxon>
        <taxon>environmental samples</taxon>
    </lineage>
</organism>
<evidence type="ECO:0000256" key="5">
    <source>
        <dbReference type="ARBA" id="ARBA00047317"/>
    </source>
</evidence>
<dbReference type="InterPro" id="IPR005110">
    <property type="entry name" value="MoeA_linker/N"/>
</dbReference>
<dbReference type="Pfam" id="PF03454">
    <property type="entry name" value="MoeA_C"/>
    <property type="match status" value="1"/>
</dbReference>
<dbReference type="EC" id="2.10.1.1" evidence="6"/>
<reference evidence="8" key="1">
    <citation type="submission" date="2016-08" db="EMBL/GenBank/DDBJ databases">
        <authorList>
            <person name="Seilhamer J.J."/>
        </authorList>
    </citation>
    <scope>NUCLEOTIDE SEQUENCE</scope>
    <source>
        <strain evidence="8">86</strain>
    </source>
</reference>
<evidence type="ECO:0000256" key="4">
    <source>
        <dbReference type="ARBA" id="ARBA00023150"/>
    </source>
</evidence>